<keyword evidence="7 14" id="KW-0418">Kinase</keyword>
<keyword evidence="6 11" id="KW-0812">Transmembrane</keyword>
<sequence>MTNRFRALPLRSRLALLAATAVAVAVAVVSTACWFVVRGKLYDAVDDKLLTRAESLNLRAVSVELTLRGCPQTAVPQNQFAPPRDYYYQLVRADDDRPCVFAADSVGTVRVEDGDQAVARQADPRIKSYRDGTDTEGNPVRVLTVAASVDAGNAVVRDTALMIGVPLGETERTLNDLALLLLAVSGIGVVGAGAAGLAVARTGLRPVDRLTGAVEHIARTEDLNVRIPVDGEDEIARLSRSFNAMTAALASSRDLQKQLIADAGHELRTPLTSLRTNIELLARSEETGRAIPADDRRALLASVKAQMTELAALIGDLQELSRPDVGASGRVQVVALHEIARTALDRARLRGPELTFTATLEPWYVRADHAALERALVNILDNAVKFSPPGGEVEVGLRAGELWVRDHGPGIPPEELPHVFERFWRSQSARALPGSGLGLSIVARTVREAGGDATLTPAEGGGTRAVIRLPGAASPPPAMP</sequence>
<dbReference type="InterPro" id="IPR036890">
    <property type="entry name" value="HATPase_C_sf"/>
</dbReference>
<reference evidence="14" key="1">
    <citation type="submission" date="2022-10" db="EMBL/GenBank/DDBJ databases">
        <title>Cytochrome P450 Catalyzes Benzene Ring Formation in the Biosynthesis of Trialkyl-Substituted Aromatic Polyketides.</title>
        <authorList>
            <person name="Zhao E."/>
            <person name="Ge H."/>
        </authorList>
    </citation>
    <scope>NUCLEOTIDE SEQUENCE</scope>
    <source>
        <strain evidence="14">NA0869</strain>
    </source>
</reference>
<evidence type="ECO:0000256" key="5">
    <source>
        <dbReference type="ARBA" id="ARBA00022679"/>
    </source>
</evidence>
<dbReference type="InterPro" id="IPR003594">
    <property type="entry name" value="HATPase_dom"/>
</dbReference>
<comment type="catalytic activity">
    <reaction evidence="1">
        <text>ATP + protein L-histidine = ADP + protein N-phospho-L-histidine.</text>
        <dbReference type="EC" id="2.7.13.3"/>
    </reaction>
</comment>
<dbReference type="GO" id="GO:0016301">
    <property type="term" value="F:kinase activity"/>
    <property type="evidence" value="ECO:0007669"/>
    <property type="project" value="UniProtKB-KW"/>
</dbReference>
<dbReference type="SMART" id="SM00304">
    <property type="entry name" value="HAMP"/>
    <property type="match status" value="1"/>
</dbReference>
<evidence type="ECO:0000256" key="3">
    <source>
        <dbReference type="ARBA" id="ARBA00012438"/>
    </source>
</evidence>
<keyword evidence="9" id="KW-0902">Two-component regulatory system</keyword>
<dbReference type="Gene3D" id="6.10.340.10">
    <property type="match status" value="1"/>
</dbReference>
<dbReference type="PROSITE" id="PS50109">
    <property type="entry name" value="HIS_KIN"/>
    <property type="match status" value="1"/>
</dbReference>
<evidence type="ECO:0000256" key="9">
    <source>
        <dbReference type="ARBA" id="ARBA00023012"/>
    </source>
</evidence>
<dbReference type="SUPFAM" id="SSF47384">
    <property type="entry name" value="Homodimeric domain of signal transducing histidine kinase"/>
    <property type="match status" value="1"/>
</dbReference>
<name>A0ABY6I828_STRPE</name>
<keyword evidence="10 11" id="KW-0472">Membrane</keyword>
<feature type="transmembrane region" description="Helical" evidence="11">
    <location>
        <begin position="177"/>
        <end position="200"/>
    </location>
</feature>
<proteinExistence type="predicted"/>
<comment type="subcellular location">
    <subcellularLocation>
        <location evidence="2">Cell membrane</location>
    </subcellularLocation>
</comment>
<dbReference type="PANTHER" id="PTHR45436:SF5">
    <property type="entry name" value="SENSOR HISTIDINE KINASE TRCS"/>
    <property type="match status" value="1"/>
</dbReference>
<evidence type="ECO:0000256" key="1">
    <source>
        <dbReference type="ARBA" id="ARBA00000085"/>
    </source>
</evidence>
<dbReference type="EMBL" id="CP107567">
    <property type="protein sequence ID" value="UYQ63006.1"/>
    <property type="molecule type" value="Genomic_DNA"/>
</dbReference>
<keyword evidence="5" id="KW-0808">Transferase</keyword>
<dbReference type="SUPFAM" id="SSF55874">
    <property type="entry name" value="ATPase domain of HSP90 chaperone/DNA topoisomerase II/histidine kinase"/>
    <property type="match status" value="1"/>
</dbReference>
<evidence type="ECO:0000313" key="15">
    <source>
        <dbReference type="Proteomes" id="UP001163878"/>
    </source>
</evidence>
<keyword evidence="4" id="KW-0597">Phosphoprotein</keyword>
<dbReference type="InterPro" id="IPR004358">
    <property type="entry name" value="Sig_transdc_His_kin-like_C"/>
</dbReference>
<evidence type="ECO:0000256" key="4">
    <source>
        <dbReference type="ARBA" id="ARBA00022553"/>
    </source>
</evidence>
<dbReference type="PROSITE" id="PS50885">
    <property type="entry name" value="HAMP"/>
    <property type="match status" value="1"/>
</dbReference>
<feature type="domain" description="HAMP" evidence="13">
    <location>
        <begin position="201"/>
        <end position="254"/>
    </location>
</feature>
<evidence type="ECO:0000256" key="11">
    <source>
        <dbReference type="SAM" id="Phobius"/>
    </source>
</evidence>
<dbReference type="EC" id="2.7.13.3" evidence="3"/>
<dbReference type="SMART" id="SM00388">
    <property type="entry name" value="HisKA"/>
    <property type="match status" value="1"/>
</dbReference>
<evidence type="ECO:0000256" key="6">
    <source>
        <dbReference type="ARBA" id="ARBA00022692"/>
    </source>
</evidence>
<dbReference type="SUPFAM" id="SSF158472">
    <property type="entry name" value="HAMP domain-like"/>
    <property type="match status" value="1"/>
</dbReference>
<dbReference type="PROSITE" id="PS51257">
    <property type="entry name" value="PROKAR_LIPOPROTEIN"/>
    <property type="match status" value="1"/>
</dbReference>
<dbReference type="InterPro" id="IPR003660">
    <property type="entry name" value="HAMP_dom"/>
</dbReference>
<protein>
    <recommendedName>
        <fullName evidence="3">histidine kinase</fullName>
        <ecNumber evidence="3">2.7.13.3</ecNumber>
    </recommendedName>
</protein>
<evidence type="ECO:0000256" key="7">
    <source>
        <dbReference type="ARBA" id="ARBA00022777"/>
    </source>
</evidence>
<feature type="domain" description="Histidine kinase" evidence="12">
    <location>
        <begin position="262"/>
        <end position="473"/>
    </location>
</feature>
<dbReference type="InterPro" id="IPR050428">
    <property type="entry name" value="TCS_sensor_his_kinase"/>
</dbReference>
<dbReference type="PRINTS" id="PR00344">
    <property type="entry name" value="BCTRLSENSOR"/>
</dbReference>
<dbReference type="CDD" id="cd06225">
    <property type="entry name" value="HAMP"/>
    <property type="match status" value="1"/>
</dbReference>
<evidence type="ECO:0000313" key="14">
    <source>
        <dbReference type="EMBL" id="UYQ63006.1"/>
    </source>
</evidence>
<evidence type="ECO:0000256" key="10">
    <source>
        <dbReference type="ARBA" id="ARBA00023136"/>
    </source>
</evidence>
<accession>A0ABY6I828</accession>
<keyword evidence="15" id="KW-1185">Reference proteome</keyword>
<dbReference type="Pfam" id="PF02518">
    <property type="entry name" value="HATPase_c"/>
    <property type="match status" value="1"/>
</dbReference>
<dbReference type="CDD" id="cd00075">
    <property type="entry name" value="HATPase"/>
    <property type="match status" value="1"/>
</dbReference>
<dbReference type="CDD" id="cd00082">
    <property type="entry name" value="HisKA"/>
    <property type="match status" value="1"/>
</dbReference>
<dbReference type="InterPro" id="IPR005467">
    <property type="entry name" value="His_kinase_dom"/>
</dbReference>
<dbReference type="InterPro" id="IPR003661">
    <property type="entry name" value="HisK_dim/P_dom"/>
</dbReference>
<dbReference type="Pfam" id="PF00672">
    <property type="entry name" value="HAMP"/>
    <property type="match status" value="1"/>
</dbReference>
<gene>
    <name evidence="14" type="ORF">OGH68_16930</name>
</gene>
<dbReference type="Gene3D" id="3.30.565.10">
    <property type="entry name" value="Histidine kinase-like ATPase, C-terminal domain"/>
    <property type="match status" value="1"/>
</dbReference>
<evidence type="ECO:0000259" key="13">
    <source>
        <dbReference type="PROSITE" id="PS50885"/>
    </source>
</evidence>
<dbReference type="PANTHER" id="PTHR45436">
    <property type="entry name" value="SENSOR HISTIDINE KINASE YKOH"/>
    <property type="match status" value="1"/>
</dbReference>
<organism evidence="14 15">
    <name type="scientific">Streptomyces peucetius</name>
    <dbReference type="NCBI Taxonomy" id="1950"/>
    <lineage>
        <taxon>Bacteria</taxon>
        <taxon>Bacillati</taxon>
        <taxon>Actinomycetota</taxon>
        <taxon>Actinomycetes</taxon>
        <taxon>Kitasatosporales</taxon>
        <taxon>Streptomycetaceae</taxon>
        <taxon>Streptomyces</taxon>
    </lineage>
</organism>
<dbReference type="SMART" id="SM00387">
    <property type="entry name" value="HATPase_c"/>
    <property type="match status" value="1"/>
</dbReference>
<evidence type="ECO:0000256" key="8">
    <source>
        <dbReference type="ARBA" id="ARBA00022989"/>
    </source>
</evidence>
<evidence type="ECO:0000256" key="2">
    <source>
        <dbReference type="ARBA" id="ARBA00004236"/>
    </source>
</evidence>
<keyword evidence="8 11" id="KW-1133">Transmembrane helix</keyword>
<dbReference type="InterPro" id="IPR036097">
    <property type="entry name" value="HisK_dim/P_sf"/>
</dbReference>
<dbReference type="Proteomes" id="UP001163878">
    <property type="component" value="Chromosome"/>
</dbReference>
<dbReference type="RefSeq" id="WP_264244933.1">
    <property type="nucleotide sequence ID" value="NZ_CP107567.1"/>
</dbReference>
<dbReference type="Gene3D" id="1.10.287.130">
    <property type="match status" value="1"/>
</dbReference>
<evidence type="ECO:0000259" key="12">
    <source>
        <dbReference type="PROSITE" id="PS50109"/>
    </source>
</evidence>
<dbReference type="Pfam" id="PF00512">
    <property type="entry name" value="HisKA"/>
    <property type="match status" value="1"/>
</dbReference>